<feature type="transmembrane region" description="Helical" evidence="2">
    <location>
        <begin position="64"/>
        <end position="89"/>
    </location>
</feature>
<dbReference type="AlphaFoldDB" id="A0A9W4WWS7"/>
<evidence type="ECO:0000256" key="2">
    <source>
        <dbReference type="SAM" id="Phobius"/>
    </source>
</evidence>
<keyword evidence="4" id="KW-1185">Reference proteome</keyword>
<gene>
    <name evidence="3" type="ORF">FWILDA_LOCUS8376</name>
</gene>
<evidence type="ECO:0000256" key="1">
    <source>
        <dbReference type="SAM" id="MobiDB-lite"/>
    </source>
</evidence>
<dbReference type="OrthoDB" id="2434124at2759"/>
<keyword evidence="2" id="KW-0812">Transmembrane</keyword>
<comment type="caution">
    <text evidence="3">The sequence shown here is derived from an EMBL/GenBank/DDBJ whole genome shotgun (WGS) entry which is preliminary data.</text>
</comment>
<name>A0A9W4WWS7_9GLOM</name>
<dbReference type="EMBL" id="CAMKVN010001778">
    <property type="protein sequence ID" value="CAI2178018.1"/>
    <property type="molecule type" value="Genomic_DNA"/>
</dbReference>
<evidence type="ECO:0000313" key="3">
    <source>
        <dbReference type="EMBL" id="CAI2178018.1"/>
    </source>
</evidence>
<feature type="transmembrane region" description="Helical" evidence="2">
    <location>
        <begin position="101"/>
        <end position="119"/>
    </location>
</feature>
<keyword evidence="2" id="KW-0472">Membrane</keyword>
<sequence>MGVFGLTVFTTIRKFLSEDDKATKDFEFITYYLSLAAGTLSLIYGIFPLFSIKSQTQLRPQQTAVAVVNFFIVVSFFIAHFIIYTLIVLNHPKVWEMKYRFIENLILLLIFPGCLIAPPRGLVKFIKRRLLGVEELTIGGDYRPNLLPNDYSNTSIMTSPWVGDIKTSSQKPLPALPPLPPISISIPLISSPTCPSSGPNSSSPRSAINSRSIPNSSSPTPAPNAYTPSQFYYNSSFNSSRNNITNNLSYSLNSSNSDTSFYLDNFRYNTSNGGNPRRFPSRR</sequence>
<proteinExistence type="predicted"/>
<feature type="region of interest" description="Disordered" evidence="1">
    <location>
        <begin position="193"/>
        <end position="225"/>
    </location>
</feature>
<organism evidence="3 4">
    <name type="scientific">Funneliformis geosporum</name>
    <dbReference type="NCBI Taxonomy" id="1117311"/>
    <lineage>
        <taxon>Eukaryota</taxon>
        <taxon>Fungi</taxon>
        <taxon>Fungi incertae sedis</taxon>
        <taxon>Mucoromycota</taxon>
        <taxon>Glomeromycotina</taxon>
        <taxon>Glomeromycetes</taxon>
        <taxon>Glomerales</taxon>
        <taxon>Glomeraceae</taxon>
        <taxon>Funneliformis</taxon>
    </lineage>
</organism>
<accession>A0A9W4WWS7</accession>
<feature type="transmembrane region" description="Helical" evidence="2">
    <location>
        <begin position="29"/>
        <end position="52"/>
    </location>
</feature>
<dbReference type="Proteomes" id="UP001153678">
    <property type="component" value="Unassembled WGS sequence"/>
</dbReference>
<keyword evidence="2" id="KW-1133">Transmembrane helix</keyword>
<reference evidence="3" key="1">
    <citation type="submission" date="2022-08" db="EMBL/GenBank/DDBJ databases">
        <authorList>
            <person name="Kallberg Y."/>
            <person name="Tangrot J."/>
            <person name="Rosling A."/>
        </authorList>
    </citation>
    <scope>NUCLEOTIDE SEQUENCE</scope>
    <source>
        <strain evidence="3">Wild A</strain>
    </source>
</reference>
<protein>
    <submittedName>
        <fullName evidence="3">16145_t:CDS:1</fullName>
    </submittedName>
</protein>
<evidence type="ECO:0000313" key="4">
    <source>
        <dbReference type="Proteomes" id="UP001153678"/>
    </source>
</evidence>